<proteinExistence type="inferred from homology"/>
<dbReference type="Proteomes" id="UP000824025">
    <property type="component" value="Unassembled WGS sequence"/>
</dbReference>
<dbReference type="InterPro" id="IPR032291">
    <property type="entry name" value="Abn2_C"/>
</dbReference>
<dbReference type="Pfam" id="PF04616">
    <property type="entry name" value="Glyco_hydro_43"/>
    <property type="match status" value="1"/>
</dbReference>
<dbReference type="AlphaFoldDB" id="A0A9D2D8B7"/>
<dbReference type="PROSITE" id="PS51257">
    <property type="entry name" value="PROKAR_LIPOPROTEIN"/>
    <property type="match status" value="1"/>
</dbReference>
<evidence type="ECO:0000256" key="4">
    <source>
        <dbReference type="ARBA" id="ARBA00023295"/>
    </source>
</evidence>
<feature type="region of interest" description="Disordered" evidence="8">
    <location>
        <begin position="25"/>
        <end position="47"/>
    </location>
</feature>
<evidence type="ECO:0000256" key="1">
    <source>
        <dbReference type="ARBA" id="ARBA00004834"/>
    </source>
</evidence>
<dbReference type="InterPro" id="IPR050727">
    <property type="entry name" value="GH43_arabinanases"/>
</dbReference>
<reference evidence="11" key="1">
    <citation type="journal article" date="2021" name="PeerJ">
        <title>Extensive microbial diversity within the chicken gut microbiome revealed by metagenomics and culture.</title>
        <authorList>
            <person name="Gilroy R."/>
            <person name="Ravi A."/>
            <person name="Getino M."/>
            <person name="Pursley I."/>
            <person name="Horton D.L."/>
            <person name="Alikhan N.F."/>
            <person name="Baker D."/>
            <person name="Gharbi K."/>
            <person name="Hall N."/>
            <person name="Watson M."/>
            <person name="Adriaenssens E.M."/>
            <person name="Foster-Nyarko E."/>
            <person name="Jarju S."/>
            <person name="Secka A."/>
            <person name="Antonio M."/>
            <person name="Oren A."/>
            <person name="Chaudhuri R.R."/>
            <person name="La Ragione R."/>
            <person name="Hildebrand F."/>
            <person name="Pallen M.J."/>
        </authorList>
    </citation>
    <scope>NUCLEOTIDE SEQUENCE</scope>
    <source>
        <strain evidence="11">CHK192-19661</strain>
    </source>
</reference>
<name>A0A9D2D8B7_9FIRM</name>
<dbReference type="InterPro" id="IPR023296">
    <property type="entry name" value="Glyco_hydro_beta-prop_sf"/>
</dbReference>
<organism evidence="11 12">
    <name type="scientific">Candidatus Borkfalkia avicola</name>
    <dbReference type="NCBI Taxonomy" id="2838503"/>
    <lineage>
        <taxon>Bacteria</taxon>
        <taxon>Bacillati</taxon>
        <taxon>Bacillota</taxon>
        <taxon>Clostridia</taxon>
        <taxon>Christensenellales</taxon>
        <taxon>Christensenellaceae</taxon>
        <taxon>Candidatus Borkfalkia</taxon>
    </lineage>
</organism>
<dbReference type="Gene3D" id="2.40.128.10">
    <property type="match status" value="1"/>
</dbReference>
<feature type="domain" description="Extracellular endo-alpha-(1-&gt;5)-L-arabinanase C-terminal" evidence="10">
    <location>
        <begin position="453"/>
        <end position="569"/>
    </location>
</feature>
<dbReference type="PANTHER" id="PTHR43301">
    <property type="entry name" value="ARABINAN ENDO-1,5-ALPHA-L-ARABINOSIDASE"/>
    <property type="match status" value="1"/>
</dbReference>
<reference evidence="11" key="2">
    <citation type="submission" date="2021-04" db="EMBL/GenBank/DDBJ databases">
        <authorList>
            <person name="Gilroy R."/>
        </authorList>
    </citation>
    <scope>NUCLEOTIDE SEQUENCE</scope>
    <source>
        <strain evidence="11">CHK192-19661</strain>
    </source>
</reference>
<evidence type="ECO:0000259" key="10">
    <source>
        <dbReference type="Pfam" id="PF16369"/>
    </source>
</evidence>
<feature type="active site" description="Proton donor" evidence="5">
    <location>
        <position position="296"/>
    </location>
</feature>
<dbReference type="EMBL" id="DXCF01000035">
    <property type="protein sequence ID" value="HIZ10260.1"/>
    <property type="molecule type" value="Genomic_DNA"/>
</dbReference>
<evidence type="ECO:0000256" key="6">
    <source>
        <dbReference type="PIRSR" id="PIRSR606710-2"/>
    </source>
</evidence>
<keyword evidence="3 7" id="KW-0378">Hydrolase</keyword>
<evidence type="ECO:0000256" key="8">
    <source>
        <dbReference type="SAM" id="MobiDB-lite"/>
    </source>
</evidence>
<feature type="site" description="Important for catalytic activity, responsible for pKa modulation of the active site Glu and correct orientation of both the proton donor and substrate" evidence="6">
    <location>
        <position position="219"/>
    </location>
</feature>
<feature type="chain" id="PRO_5039482282" evidence="9">
    <location>
        <begin position="23"/>
        <end position="578"/>
    </location>
</feature>
<gene>
    <name evidence="11" type="ORF">H9726_07210</name>
</gene>
<feature type="active site" description="Proton acceptor" evidence="5">
    <location>
        <position position="70"/>
    </location>
</feature>
<evidence type="ECO:0000256" key="2">
    <source>
        <dbReference type="ARBA" id="ARBA00009865"/>
    </source>
</evidence>
<protein>
    <submittedName>
        <fullName evidence="11">Glycoside hydrolase family 43 protein</fullName>
    </submittedName>
</protein>
<comment type="pathway">
    <text evidence="1">Glycan metabolism; L-arabinan degradation.</text>
</comment>
<accession>A0A9D2D8B7</accession>
<feature type="signal peptide" evidence="9">
    <location>
        <begin position="1"/>
        <end position="22"/>
    </location>
</feature>
<evidence type="ECO:0000256" key="7">
    <source>
        <dbReference type="RuleBase" id="RU361187"/>
    </source>
</evidence>
<evidence type="ECO:0000313" key="12">
    <source>
        <dbReference type="Proteomes" id="UP000824025"/>
    </source>
</evidence>
<keyword evidence="4 7" id="KW-0326">Glycosidase</keyword>
<keyword evidence="9" id="KW-0732">Signal</keyword>
<dbReference type="Gene3D" id="2.115.10.20">
    <property type="entry name" value="Glycosyl hydrolase domain, family 43"/>
    <property type="match status" value="1"/>
</dbReference>
<dbReference type="InterPro" id="IPR006710">
    <property type="entry name" value="Glyco_hydro_43"/>
</dbReference>
<dbReference type="GO" id="GO:0005975">
    <property type="term" value="P:carbohydrate metabolic process"/>
    <property type="evidence" value="ECO:0007669"/>
    <property type="project" value="InterPro"/>
</dbReference>
<evidence type="ECO:0000256" key="5">
    <source>
        <dbReference type="PIRSR" id="PIRSR606710-1"/>
    </source>
</evidence>
<comment type="similarity">
    <text evidence="2 7">Belongs to the glycosyl hydrolase 43 family.</text>
</comment>
<dbReference type="PANTHER" id="PTHR43301:SF3">
    <property type="entry name" value="ARABINAN ENDO-1,5-ALPHA-L-ARABINOSIDASE A-RELATED"/>
    <property type="match status" value="1"/>
</dbReference>
<dbReference type="Pfam" id="PF16369">
    <property type="entry name" value="GH43_C"/>
    <property type="match status" value="1"/>
</dbReference>
<dbReference type="SUPFAM" id="SSF75005">
    <property type="entry name" value="Arabinanase/levansucrase/invertase"/>
    <property type="match status" value="1"/>
</dbReference>
<dbReference type="GO" id="GO:0004553">
    <property type="term" value="F:hydrolase activity, hydrolyzing O-glycosyl compounds"/>
    <property type="evidence" value="ECO:0007669"/>
    <property type="project" value="InterPro"/>
</dbReference>
<evidence type="ECO:0000256" key="3">
    <source>
        <dbReference type="ARBA" id="ARBA00022801"/>
    </source>
</evidence>
<evidence type="ECO:0000256" key="9">
    <source>
        <dbReference type="SAM" id="SignalP"/>
    </source>
</evidence>
<comment type="caution">
    <text evidence="11">The sequence shown here is derived from an EMBL/GenBank/DDBJ whole genome shotgun (WGS) entry which is preliminary data.</text>
</comment>
<evidence type="ECO:0000313" key="11">
    <source>
        <dbReference type="EMBL" id="HIZ10260.1"/>
    </source>
</evidence>
<sequence length="578" mass="62882">MKKKWAALLFAALFSLSATVLAACSEPENSGDEGKDPGGEEPPVAELVYPDDPEFESLSSSENGVSGSHDPSLIEVDGTFYSFSTGWLNGGNEIRRSTDLIHWDYVGVTFNNFQGNAPSGESWDTEYSDVLEALHAPSMDTISFWAPDIVEAADGGYWLYTCGVYGRDQQTSPDGWDRACIFLCHSDDLTPGSFSYVGMIFQSVLASSGSRVGEINAIDPQIIYDTEGKMYMAYGSFTDGLYILEMDPHTGLRAAGFNEVYTDSEVHAFTAGRFTEGSDGDKYCGTLLTELYAAMEAPVIARHDGVKIYNDDGTVKETVDSRYFFMASYGALATHYNMRYAISDGSVTGEYLDYAGNRLDSDNGYDGTGYKAMGAYRFVYNDGTSMSALDTRGDRPYNVYAPGHNDLFTTSGGTNVVARINRYYNDGENAFSGFSLFINQYYLNSLGQIIINPNRYAGEKLGKVTADDFMEISEGSFQGILMRQTEDGTSAPRISSAASFTKTDANGGTFTYGDMSGTWTIFGDYFIKLDAGEDGDIYYGVVSPAWIEGLNAAGLTVTAVGQETGMSLWFNSDTTEAA</sequence>